<sequence length="53" mass="5509">MKEQAVQPPRLERSTGLPRRSTDPSCAYSAASPCISPFSMAKLPAASAAIASC</sequence>
<organism evidence="2">
    <name type="scientific">Arundo donax</name>
    <name type="common">Giant reed</name>
    <name type="synonym">Donax arundinaceus</name>
    <dbReference type="NCBI Taxonomy" id="35708"/>
    <lineage>
        <taxon>Eukaryota</taxon>
        <taxon>Viridiplantae</taxon>
        <taxon>Streptophyta</taxon>
        <taxon>Embryophyta</taxon>
        <taxon>Tracheophyta</taxon>
        <taxon>Spermatophyta</taxon>
        <taxon>Magnoliopsida</taxon>
        <taxon>Liliopsida</taxon>
        <taxon>Poales</taxon>
        <taxon>Poaceae</taxon>
        <taxon>PACMAD clade</taxon>
        <taxon>Arundinoideae</taxon>
        <taxon>Arundineae</taxon>
        <taxon>Arundo</taxon>
    </lineage>
</organism>
<dbReference type="EMBL" id="GBRH01283341">
    <property type="protein sequence ID" value="JAD14554.1"/>
    <property type="molecule type" value="Transcribed_RNA"/>
</dbReference>
<reference evidence="2" key="2">
    <citation type="journal article" date="2015" name="Data Brief">
        <title>Shoot transcriptome of the giant reed, Arundo donax.</title>
        <authorList>
            <person name="Barrero R.A."/>
            <person name="Guerrero F.D."/>
            <person name="Moolhuijzen P."/>
            <person name="Goolsby J.A."/>
            <person name="Tidwell J."/>
            <person name="Bellgard S.E."/>
            <person name="Bellgard M.I."/>
        </authorList>
    </citation>
    <scope>NUCLEOTIDE SEQUENCE</scope>
    <source>
        <tissue evidence="2">Shoot tissue taken approximately 20 cm above the soil surface</tissue>
    </source>
</reference>
<dbReference type="AlphaFoldDB" id="A0A0A8XN15"/>
<name>A0A0A8XN15_ARUDO</name>
<accession>A0A0A8XN15</accession>
<protein>
    <submittedName>
        <fullName evidence="2">Uncharacterized protein</fullName>
    </submittedName>
</protein>
<evidence type="ECO:0000313" key="2">
    <source>
        <dbReference type="EMBL" id="JAD14554.1"/>
    </source>
</evidence>
<proteinExistence type="predicted"/>
<feature type="region of interest" description="Disordered" evidence="1">
    <location>
        <begin position="1"/>
        <end position="24"/>
    </location>
</feature>
<reference evidence="2" key="1">
    <citation type="submission" date="2014-09" db="EMBL/GenBank/DDBJ databases">
        <authorList>
            <person name="Magalhaes I.L.F."/>
            <person name="Oliveira U."/>
            <person name="Santos F.R."/>
            <person name="Vidigal T.H.D.A."/>
            <person name="Brescovit A.D."/>
            <person name="Santos A.J."/>
        </authorList>
    </citation>
    <scope>NUCLEOTIDE SEQUENCE</scope>
    <source>
        <tissue evidence="2">Shoot tissue taken approximately 20 cm above the soil surface</tissue>
    </source>
</reference>
<evidence type="ECO:0000256" key="1">
    <source>
        <dbReference type="SAM" id="MobiDB-lite"/>
    </source>
</evidence>